<keyword evidence="12" id="KW-1185">Reference proteome</keyword>
<feature type="binding site" evidence="7">
    <location>
        <position position="25"/>
    </location>
    <ligand>
        <name>3-phosphoshikimate</name>
        <dbReference type="ChEBI" id="CHEBI:145989"/>
    </ligand>
</feature>
<dbReference type="Gene3D" id="3.65.10.10">
    <property type="entry name" value="Enolpyruvate transferase domain"/>
    <property type="match status" value="2"/>
</dbReference>
<dbReference type="InterPro" id="IPR023193">
    <property type="entry name" value="EPSP_synthase_CS"/>
</dbReference>
<dbReference type="Proteomes" id="UP001288320">
    <property type="component" value="Unassembled WGS sequence"/>
</dbReference>
<sequence>MTDLWPAPFHPSPVRGSVAVPGSKSLMARFLITAALGGPGTTGRILAPLRARDTELMARALASMGVGVAWQRGTTEAEDVLDISPAPLHGATIDAGLAGTVMRFVPPVAAFARGEVVIDGDDAARVRPMDPVVRALRDLGVEVDAASDSAGRAVLPVRVHGQGRLAGGTVNIDSSASSQFISALLLAGPRCEGGLVLRSVGPKVPSAFHLAMTVDVLRRAGIQVEEFAAGGAPADREHPAVEWHVHPGTPQLGTVVLEPDLSNASPFLAAAMVTGGTVEIPRWPAHTTQPGAQIVDIFTAMGARAQLRGDGVLELTGPQDIAPLDADLSDVGELTPTIAAVAAFATGPSALRNIGQLRGHETNRLAAITAELSGVGIPAREEGDDIIITPPAGQGAAAGGTSASAQPAAPAPNNPVIRSYEDHRMATFGAILGLRIPGLRVENIATTGKTMPRFAQMWTDLVGR</sequence>
<dbReference type="PROSITE" id="PS00104">
    <property type="entry name" value="EPSP_SYNTHASE_1"/>
    <property type="match status" value="1"/>
</dbReference>
<comment type="pathway">
    <text evidence="1 7">Metabolic intermediate biosynthesis; chorismate biosynthesis; chorismate from D-erythrose 4-phosphate and phosphoenolpyruvate: step 6/7.</text>
</comment>
<name>A0AAW9HAV0_9ACTO</name>
<dbReference type="Proteomes" id="UP001284901">
    <property type="component" value="Unassembled WGS sequence"/>
</dbReference>
<evidence type="ECO:0000256" key="6">
    <source>
        <dbReference type="ARBA" id="ARBA00044633"/>
    </source>
</evidence>
<feature type="binding site" evidence="7">
    <location>
        <position position="449"/>
    </location>
    <ligand>
        <name>phosphoenolpyruvate</name>
        <dbReference type="ChEBI" id="CHEBI:58702"/>
    </ligand>
</feature>
<comment type="subunit">
    <text evidence="7">Monomer.</text>
</comment>
<comment type="caution">
    <text evidence="10">The sequence shown here is derived from an EMBL/GenBank/DDBJ whole genome shotgun (WGS) entry which is preliminary data.</text>
</comment>
<dbReference type="SUPFAM" id="SSF55205">
    <property type="entry name" value="EPT/RTPC-like"/>
    <property type="match status" value="1"/>
</dbReference>
<dbReference type="GO" id="GO:0005737">
    <property type="term" value="C:cytoplasm"/>
    <property type="evidence" value="ECO:0007669"/>
    <property type="project" value="UniProtKB-SubCell"/>
</dbReference>
<dbReference type="GO" id="GO:0008652">
    <property type="term" value="P:amino acid biosynthetic process"/>
    <property type="evidence" value="ECO:0007669"/>
    <property type="project" value="UniProtKB-KW"/>
</dbReference>
<evidence type="ECO:0000256" key="1">
    <source>
        <dbReference type="ARBA" id="ARBA00004811"/>
    </source>
</evidence>
<comment type="similarity">
    <text evidence="2 7">Belongs to the EPSP synthase family.</text>
</comment>
<accession>A0AAW9HAV0</accession>
<feature type="binding site" evidence="7">
    <location>
        <position position="360"/>
    </location>
    <ligand>
        <name>3-phosphoshikimate</name>
        <dbReference type="ChEBI" id="CHEBI:145989"/>
    </ligand>
</feature>
<dbReference type="GO" id="GO:0009423">
    <property type="term" value="P:chorismate biosynthetic process"/>
    <property type="evidence" value="ECO:0007669"/>
    <property type="project" value="UniProtKB-UniRule"/>
</dbReference>
<evidence type="ECO:0000256" key="4">
    <source>
        <dbReference type="ARBA" id="ARBA00022679"/>
    </source>
</evidence>
<gene>
    <name evidence="7 10" type="primary">aroA</name>
    <name evidence="10" type="ORF">R6G74_02140</name>
    <name evidence="11" type="ORF">R6P33_04170</name>
</gene>
<dbReference type="GO" id="GO:0003866">
    <property type="term" value="F:3-phosphoshikimate 1-carboxyvinyltransferase activity"/>
    <property type="evidence" value="ECO:0007669"/>
    <property type="project" value="UniProtKB-UniRule"/>
</dbReference>
<comment type="catalytic activity">
    <reaction evidence="6">
        <text>3-phosphoshikimate + phosphoenolpyruvate = 5-O-(1-carboxyvinyl)-3-phosphoshikimate + phosphate</text>
        <dbReference type="Rhea" id="RHEA:21256"/>
        <dbReference type="ChEBI" id="CHEBI:43474"/>
        <dbReference type="ChEBI" id="CHEBI:57701"/>
        <dbReference type="ChEBI" id="CHEBI:58702"/>
        <dbReference type="ChEBI" id="CHEBI:145989"/>
        <dbReference type="EC" id="2.5.1.19"/>
    </reaction>
    <physiologicalReaction direction="left-to-right" evidence="6">
        <dbReference type="Rhea" id="RHEA:21257"/>
    </physiologicalReaction>
</comment>
<evidence type="ECO:0000259" key="9">
    <source>
        <dbReference type="Pfam" id="PF00275"/>
    </source>
</evidence>
<keyword evidence="5 7" id="KW-0057">Aromatic amino acid biosynthesis</keyword>
<proteinExistence type="inferred from homology"/>
<feature type="binding site" evidence="7">
    <location>
        <position position="206"/>
    </location>
    <ligand>
        <name>3-phosphoshikimate</name>
        <dbReference type="ChEBI" id="CHEBI:145989"/>
    </ligand>
</feature>
<dbReference type="GeneID" id="92813588"/>
<keyword evidence="4 7" id="KW-0808">Transferase</keyword>
<feature type="binding site" evidence="7">
    <location>
        <position position="424"/>
    </location>
    <ligand>
        <name>phosphoenolpyruvate</name>
        <dbReference type="ChEBI" id="CHEBI:58702"/>
    </ligand>
</feature>
<dbReference type="CDD" id="cd01556">
    <property type="entry name" value="EPSP_synthase"/>
    <property type="match status" value="1"/>
</dbReference>
<evidence type="ECO:0000313" key="12">
    <source>
        <dbReference type="Proteomes" id="UP001284901"/>
    </source>
</evidence>
<dbReference type="PIRSF" id="PIRSF000505">
    <property type="entry name" value="EPSPS"/>
    <property type="match status" value="1"/>
</dbReference>
<evidence type="ECO:0000256" key="2">
    <source>
        <dbReference type="ARBA" id="ARBA00009948"/>
    </source>
</evidence>
<dbReference type="InterPro" id="IPR001986">
    <property type="entry name" value="Enolpyruvate_Tfrase_dom"/>
</dbReference>
<dbReference type="GO" id="GO:0009073">
    <property type="term" value="P:aromatic amino acid family biosynthetic process"/>
    <property type="evidence" value="ECO:0007669"/>
    <property type="project" value="UniProtKB-KW"/>
</dbReference>
<evidence type="ECO:0000256" key="7">
    <source>
        <dbReference type="HAMAP-Rule" id="MF_00210"/>
    </source>
</evidence>
<evidence type="ECO:0000256" key="8">
    <source>
        <dbReference type="SAM" id="MobiDB-lite"/>
    </source>
</evidence>
<dbReference type="NCBIfam" id="TIGR01356">
    <property type="entry name" value="aroA"/>
    <property type="match status" value="1"/>
</dbReference>
<feature type="binding site" evidence="7">
    <location>
        <position position="179"/>
    </location>
    <ligand>
        <name>3-phosphoshikimate</name>
        <dbReference type="ChEBI" id="CHEBI:145989"/>
    </ligand>
</feature>
<keyword evidence="7" id="KW-0963">Cytoplasm</keyword>
<reference evidence="10 12" key="1">
    <citation type="submission" date="2023-10" db="EMBL/GenBank/DDBJ databases">
        <title>Whole Genome based description of the genera Actinobaculum and Actinotignum reveals a complex phylogenetic relationship within the species included in the genus Actinotignum.</title>
        <authorList>
            <person name="Jensen C.S."/>
            <person name="Dargis R."/>
            <person name="Kemp M."/>
            <person name="Christensen J.J."/>
        </authorList>
    </citation>
    <scope>NUCLEOTIDE SEQUENCE</scope>
    <source>
        <strain evidence="11 12">SLA_B089</strain>
        <strain evidence="10">SLA_B245</strain>
    </source>
</reference>
<dbReference type="AlphaFoldDB" id="A0AAW9HAV0"/>
<feature type="region of interest" description="Disordered" evidence="8">
    <location>
        <begin position="392"/>
        <end position="416"/>
    </location>
</feature>
<dbReference type="InterPro" id="IPR006264">
    <property type="entry name" value="EPSP_synthase"/>
</dbReference>
<feature type="binding site" evidence="7">
    <location>
        <position position="29"/>
    </location>
    <ligand>
        <name>3-phosphoshikimate</name>
        <dbReference type="ChEBI" id="CHEBI:145989"/>
    </ligand>
</feature>
<feature type="binding site" evidence="7">
    <location>
        <position position="364"/>
    </location>
    <ligand>
        <name>phosphoenolpyruvate</name>
        <dbReference type="ChEBI" id="CHEBI:58702"/>
    </ligand>
</feature>
<evidence type="ECO:0000256" key="3">
    <source>
        <dbReference type="ARBA" id="ARBA00022605"/>
    </source>
</evidence>
<dbReference type="InterPro" id="IPR013792">
    <property type="entry name" value="RNA3'P_cycl/enolpyr_Trfase_a/b"/>
</dbReference>
<dbReference type="InterPro" id="IPR036968">
    <property type="entry name" value="Enolpyruvate_Tfrase_sf"/>
</dbReference>
<feature type="binding site" evidence="7">
    <location>
        <position position="24"/>
    </location>
    <ligand>
        <name>3-phosphoshikimate</name>
        <dbReference type="ChEBI" id="CHEBI:145989"/>
    </ligand>
</feature>
<feature type="binding site" evidence="7">
    <location>
        <position position="99"/>
    </location>
    <ligand>
        <name>phosphoenolpyruvate</name>
        <dbReference type="ChEBI" id="CHEBI:58702"/>
    </ligand>
</feature>
<feature type="binding site" evidence="7">
    <location>
        <position position="356"/>
    </location>
    <ligand>
        <name>3-phosphoshikimate</name>
        <dbReference type="ChEBI" id="CHEBI:145989"/>
    </ligand>
</feature>
<evidence type="ECO:0000313" key="10">
    <source>
        <dbReference type="EMBL" id="MDY5140119.1"/>
    </source>
</evidence>
<evidence type="ECO:0000256" key="5">
    <source>
        <dbReference type="ARBA" id="ARBA00023141"/>
    </source>
</evidence>
<dbReference type="Pfam" id="PF00275">
    <property type="entry name" value="EPSP_synthase"/>
    <property type="match status" value="1"/>
</dbReference>
<comment type="function">
    <text evidence="7">Catalyzes the transfer of the enolpyruvyl moiety of phosphoenolpyruvate (PEP) to the 5-hydroxyl of shikimate-3-phosphate (S3P) to produce enolpyruvyl shikimate-3-phosphate and inorganic phosphate.</text>
</comment>
<feature type="binding site" evidence="7">
    <location>
        <position position="177"/>
    </location>
    <ligand>
        <name>3-phosphoshikimate</name>
        <dbReference type="ChEBI" id="CHEBI:145989"/>
    </ligand>
</feature>
<dbReference type="HAMAP" id="MF_00210">
    <property type="entry name" value="EPSP_synth"/>
    <property type="match status" value="1"/>
</dbReference>
<protein>
    <recommendedName>
        <fullName evidence="7">3-phosphoshikimate 1-carboxyvinyltransferase</fullName>
        <ecNumber evidence="7">2.5.1.19</ecNumber>
    </recommendedName>
    <alternativeName>
        <fullName evidence="7">5-enolpyruvylshikimate-3-phosphate synthase</fullName>
        <shortName evidence="7">EPSP synthase</shortName>
        <shortName evidence="7">EPSPS</shortName>
    </alternativeName>
</protein>
<evidence type="ECO:0000313" key="11">
    <source>
        <dbReference type="EMBL" id="MDY5146218.1"/>
    </source>
</evidence>
<comment type="subcellular location">
    <subcellularLocation>
        <location evidence="7">Cytoplasm</location>
    </subcellularLocation>
</comment>
<feature type="active site" description="Proton acceptor" evidence="7">
    <location>
        <position position="333"/>
    </location>
</feature>
<feature type="compositionally biased region" description="Low complexity" evidence="8">
    <location>
        <begin position="392"/>
        <end position="408"/>
    </location>
</feature>
<dbReference type="RefSeq" id="WP_087069900.1">
    <property type="nucleotide sequence ID" value="NZ_CAUPFC010000004.1"/>
</dbReference>
<feature type="binding site" evidence="7">
    <location>
        <position position="127"/>
    </location>
    <ligand>
        <name>phosphoenolpyruvate</name>
        <dbReference type="ChEBI" id="CHEBI:58702"/>
    </ligand>
</feature>
<evidence type="ECO:0000313" key="13">
    <source>
        <dbReference type="Proteomes" id="UP001288320"/>
    </source>
</evidence>
<dbReference type="EC" id="2.5.1.19" evidence="7"/>
<keyword evidence="3 7" id="KW-0028">Amino-acid biosynthesis</keyword>
<dbReference type="PANTHER" id="PTHR21090">
    <property type="entry name" value="AROM/DEHYDROQUINATE SYNTHASE"/>
    <property type="match status" value="1"/>
</dbReference>
<dbReference type="EMBL" id="JAWNFV010000003">
    <property type="protein sequence ID" value="MDY5140119.1"/>
    <property type="molecule type" value="Genomic_DNA"/>
</dbReference>
<dbReference type="EMBL" id="JAWNFY010000009">
    <property type="protein sequence ID" value="MDY5146218.1"/>
    <property type="molecule type" value="Genomic_DNA"/>
</dbReference>
<dbReference type="PROSITE" id="PS00885">
    <property type="entry name" value="EPSP_SYNTHASE_2"/>
    <property type="match status" value="1"/>
</dbReference>
<dbReference type="PANTHER" id="PTHR21090:SF5">
    <property type="entry name" value="PENTAFUNCTIONAL AROM POLYPEPTIDE"/>
    <property type="match status" value="1"/>
</dbReference>
<feature type="binding site" evidence="7">
    <location>
        <position position="333"/>
    </location>
    <ligand>
        <name>3-phosphoshikimate</name>
        <dbReference type="ChEBI" id="CHEBI:145989"/>
    </ligand>
</feature>
<feature type="domain" description="Enolpyruvate transferase" evidence="9">
    <location>
        <begin position="11"/>
        <end position="456"/>
    </location>
</feature>
<feature type="binding site" evidence="7">
    <location>
        <position position="179"/>
    </location>
    <ligand>
        <name>phosphoenolpyruvate</name>
        <dbReference type="ChEBI" id="CHEBI:58702"/>
    </ligand>
</feature>
<organism evidence="10 13">
    <name type="scientific">Actinotignum timonense</name>
    <dbReference type="NCBI Taxonomy" id="1870995"/>
    <lineage>
        <taxon>Bacteria</taxon>
        <taxon>Bacillati</taxon>
        <taxon>Actinomycetota</taxon>
        <taxon>Actinomycetes</taxon>
        <taxon>Actinomycetales</taxon>
        <taxon>Actinomycetaceae</taxon>
        <taxon>Actinotignum</taxon>
    </lineage>
</organism>
<feature type="binding site" evidence="7">
    <location>
        <position position="24"/>
    </location>
    <ligand>
        <name>phosphoenolpyruvate</name>
        <dbReference type="ChEBI" id="CHEBI:58702"/>
    </ligand>
</feature>
<feature type="binding site" evidence="7">
    <location>
        <position position="178"/>
    </location>
    <ligand>
        <name>3-phosphoshikimate</name>
        <dbReference type="ChEBI" id="CHEBI:145989"/>
    </ligand>
</feature>